<keyword evidence="2" id="KW-0472">Membrane</keyword>
<accession>A0AAV1N316</accession>
<dbReference type="GO" id="GO:0045577">
    <property type="term" value="P:regulation of B cell differentiation"/>
    <property type="evidence" value="ECO:0007669"/>
    <property type="project" value="InterPro"/>
</dbReference>
<keyword evidence="5" id="KW-1185">Reference proteome</keyword>
<keyword evidence="2" id="KW-1133">Transmembrane helix</keyword>
<dbReference type="GO" id="GO:0004888">
    <property type="term" value="F:transmembrane signaling receptor activity"/>
    <property type="evidence" value="ECO:0007669"/>
    <property type="project" value="InterPro"/>
</dbReference>
<evidence type="ECO:0000313" key="4">
    <source>
        <dbReference type="EMBL" id="CAK6953510.1"/>
    </source>
</evidence>
<dbReference type="GO" id="GO:0050853">
    <property type="term" value="P:B cell receptor signaling pathway"/>
    <property type="evidence" value="ECO:0007669"/>
    <property type="project" value="TreeGrafter"/>
</dbReference>
<keyword evidence="3" id="KW-0732">Signal</keyword>
<dbReference type="GO" id="GO:0045121">
    <property type="term" value="C:membrane raft"/>
    <property type="evidence" value="ECO:0007669"/>
    <property type="project" value="TreeGrafter"/>
</dbReference>
<feature type="chain" id="PRO_5043595142" evidence="3">
    <location>
        <begin position="27"/>
        <end position="248"/>
    </location>
</feature>
<dbReference type="AlphaFoldDB" id="A0AAV1N316"/>
<proteinExistence type="predicted"/>
<feature type="region of interest" description="Disordered" evidence="1">
    <location>
        <begin position="211"/>
        <end position="236"/>
    </location>
</feature>
<dbReference type="InterPro" id="IPR033549">
    <property type="entry name" value="NFAM1"/>
</dbReference>
<gene>
    <name evidence="4" type="ORF">FSCOSCO3_A032991</name>
</gene>
<name>A0AAV1N316_SCOSC</name>
<evidence type="ECO:0000256" key="3">
    <source>
        <dbReference type="SAM" id="SignalP"/>
    </source>
</evidence>
<evidence type="ECO:0000256" key="1">
    <source>
        <dbReference type="SAM" id="MobiDB-lite"/>
    </source>
</evidence>
<evidence type="ECO:0000256" key="2">
    <source>
        <dbReference type="SAM" id="Phobius"/>
    </source>
</evidence>
<sequence length="248" mass="28977">MASQRFWCLSFILTWIFVFFLPSVRSETVQLENTVFVALKGEELSIKYNVTTPANQTEATMKCYNPNQEQIYEIPAGQLKWIDVLVLKNLTITGEYFCEYKTAKAYWFLRVRDEGYKEAIMWDYKEIITLTFFTSVLLIFSVVGSLYVFRGYWKEKITDSGKKQKQNQEERKEGELKEDQEDVTSSSSFYASLEPRPRSIYGVLDYSATETVPDQSKAAQKTEKTPETMMQTTEKKDEDVFESVYENF</sequence>
<dbReference type="PANTHER" id="PTHR35680:SF1">
    <property type="entry name" value="NFAT ACTIVATION MOLECULE 1"/>
    <property type="match status" value="1"/>
</dbReference>
<dbReference type="EMBL" id="CAWUFR010000013">
    <property type="protein sequence ID" value="CAK6953510.1"/>
    <property type="molecule type" value="Genomic_DNA"/>
</dbReference>
<dbReference type="Proteomes" id="UP001314229">
    <property type="component" value="Unassembled WGS sequence"/>
</dbReference>
<dbReference type="GO" id="GO:0001819">
    <property type="term" value="P:positive regulation of cytokine production"/>
    <property type="evidence" value="ECO:0007669"/>
    <property type="project" value="InterPro"/>
</dbReference>
<protein>
    <submittedName>
        <fullName evidence="4">Uncharacterized protein si:ch211-243a20.4 isoform X2</fullName>
    </submittedName>
</protein>
<keyword evidence="2" id="KW-0812">Transmembrane</keyword>
<feature type="region of interest" description="Disordered" evidence="1">
    <location>
        <begin position="160"/>
        <end position="191"/>
    </location>
</feature>
<comment type="caution">
    <text evidence="4">The sequence shown here is derived from an EMBL/GenBank/DDBJ whole genome shotgun (WGS) entry which is preliminary data.</text>
</comment>
<dbReference type="PANTHER" id="PTHR35680">
    <property type="entry name" value="NFAT ACTIVATION MOLECULE 1"/>
    <property type="match status" value="1"/>
</dbReference>
<reference evidence="4 5" key="1">
    <citation type="submission" date="2024-01" db="EMBL/GenBank/DDBJ databases">
        <authorList>
            <person name="Alioto T."/>
            <person name="Alioto T."/>
            <person name="Gomez Garrido J."/>
        </authorList>
    </citation>
    <scope>NUCLEOTIDE SEQUENCE [LARGE SCALE GENOMIC DNA]</scope>
</reference>
<dbReference type="GO" id="GO:0050861">
    <property type="term" value="P:positive regulation of B cell receptor signaling pathway"/>
    <property type="evidence" value="ECO:0007669"/>
    <property type="project" value="InterPro"/>
</dbReference>
<feature type="compositionally biased region" description="Basic and acidic residues" evidence="1">
    <location>
        <begin position="160"/>
        <end position="177"/>
    </location>
</feature>
<feature type="transmembrane region" description="Helical" evidence="2">
    <location>
        <begin position="127"/>
        <end position="149"/>
    </location>
</feature>
<feature type="signal peptide" evidence="3">
    <location>
        <begin position="1"/>
        <end position="26"/>
    </location>
</feature>
<organism evidence="4 5">
    <name type="scientific">Scomber scombrus</name>
    <name type="common">Atlantic mackerel</name>
    <name type="synonym">Scomber vernalis</name>
    <dbReference type="NCBI Taxonomy" id="13677"/>
    <lineage>
        <taxon>Eukaryota</taxon>
        <taxon>Metazoa</taxon>
        <taxon>Chordata</taxon>
        <taxon>Craniata</taxon>
        <taxon>Vertebrata</taxon>
        <taxon>Euteleostomi</taxon>
        <taxon>Actinopterygii</taxon>
        <taxon>Neopterygii</taxon>
        <taxon>Teleostei</taxon>
        <taxon>Neoteleostei</taxon>
        <taxon>Acanthomorphata</taxon>
        <taxon>Pelagiaria</taxon>
        <taxon>Scombriformes</taxon>
        <taxon>Scombridae</taxon>
        <taxon>Scomber</taxon>
    </lineage>
</organism>
<evidence type="ECO:0000313" key="5">
    <source>
        <dbReference type="Proteomes" id="UP001314229"/>
    </source>
</evidence>